<feature type="transmembrane region" description="Helical" evidence="5">
    <location>
        <begin position="159"/>
        <end position="183"/>
    </location>
</feature>
<keyword evidence="3 5" id="KW-1133">Transmembrane helix</keyword>
<sequence>MNKNKKIGFFLSLMMLIGSVVGIGIFFKNGGISRVVNGDGLSWLLAWIIGGIISITAALSFAEIGSFKNTKLTGLSNWAYKVGKARFGYFTATSYTLFYWGILATVLGLFFSEIFFQFLSTITTLNFKNIPIYVHIIVGFVIMLMFIVLNYLSTVASGYLQSIVTIIKFIPLVFALFIGILFPNTHNVDGMNAFLKNSFTIKGIIAALPFVLFSYDAFLVSGSLSHKTKNPSKTLPKVILVGLVFVTILYTLIALSSIFHNAGFIGTLIADSISVYATKYVTPIIFFFLIISTLGVINGISSGFTNEIRNLINSNLLFGSTKLKNKFGYTKTTFIYMGIIMTFWSLIIFIPSIILNSDILIDGISNFTTVFFFSIYAIVILLYTIKRNKFSETTKMNKYLYYITAITTIIGITIIEIAFIVINIEFLSDLSKTNPAGWGLFLDNQSNKIPAYLPILLYVIFLFTFISLPFINYYLELKINKRNLIKSFNELVMLKQQD</sequence>
<dbReference type="GO" id="GO:0005886">
    <property type="term" value="C:plasma membrane"/>
    <property type="evidence" value="ECO:0007669"/>
    <property type="project" value="UniProtKB-SubCell"/>
</dbReference>
<feature type="transmembrane region" description="Helical" evidence="5">
    <location>
        <begin position="451"/>
        <end position="475"/>
    </location>
</feature>
<feature type="transmembrane region" description="Helical" evidence="5">
    <location>
        <begin position="47"/>
        <end position="67"/>
    </location>
</feature>
<dbReference type="PANTHER" id="PTHR42770:SF7">
    <property type="entry name" value="MEMBRANE PROTEIN"/>
    <property type="match status" value="1"/>
</dbReference>
<keyword evidence="2 5" id="KW-0812">Transmembrane</keyword>
<dbReference type="PIRSF" id="PIRSF006060">
    <property type="entry name" value="AA_transporter"/>
    <property type="match status" value="1"/>
</dbReference>
<dbReference type="EMBL" id="AP022325">
    <property type="protein sequence ID" value="BBU47355.1"/>
    <property type="molecule type" value="Genomic_DNA"/>
</dbReference>
<keyword evidence="4 5" id="KW-0472">Membrane</keyword>
<feature type="transmembrane region" description="Helical" evidence="5">
    <location>
        <begin position="280"/>
        <end position="300"/>
    </location>
</feature>
<feature type="transmembrane region" description="Helical" evidence="5">
    <location>
        <begin position="132"/>
        <end position="152"/>
    </location>
</feature>
<reference evidence="7 8" key="1">
    <citation type="submission" date="2020-01" db="EMBL/GenBank/DDBJ databases">
        <title>Complete genome sequence of Mycoplasma felis strain Myco-2.</title>
        <authorList>
            <person name="Kinoshita Y."/>
            <person name="Niwa H."/>
            <person name="Uchida-Fujii E."/>
            <person name="Nukada T."/>
        </authorList>
    </citation>
    <scope>NUCLEOTIDE SEQUENCE [LARGE SCALE GENOMIC DNA]</scope>
    <source>
        <strain evidence="7 8">Myco-2</strain>
    </source>
</reference>
<dbReference type="GO" id="GO:0022857">
    <property type="term" value="F:transmembrane transporter activity"/>
    <property type="evidence" value="ECO:0007669"/>
    <property type="project" value="InterPro"/>
</dbReference>
<feature type="transmembrane region" description="Helical" evidence="5">
    <location>
        <begin position="367"/>
        <end position="385"/>
    </location>
</feature>
<dbReference type="AlphaFoldDB" id="A0A809RR18"/>
<evidence type="ECO:0000256" key="1">
    <source>
        <dbReference type="ARBA" id="ARBA00004141"/>
    </source>
</evidence>
<gene>
    <name evidence="7" type="ORF">JPM2_0480</name>
</gene>
<dbReference type="InterPro" id="IPR050367">
    <property type="entry name" value="APC_superfamily"/>
</dbReference>
<dbReference type="KEGG" id="mfel:JPM2_0480"/>
<dbReference type="Pfam" id="PF00324">
    <property type="entry name" value="AA_permease"/>
    <property type="match status" value="1"/>
</dbReference>
<evidence type="ECO:0000313" key="8">
    <source>
        <dbReference type="Proteomes" id="UP000464317"/>
    </source>
</evidence>
<feature type="domain" description="Amino acid permease/ SLC12A" evidence="6">
    <location>
        <begin position="13"/>
        <end position="464"/>
    </location>
</feature>
<keyword evidence="8" id="KW-1185">Reference proteome</keyword>
<feature type="transmembrane region" description="Helical" evidence="5">
    <location>
        <begin position="334"/>
        <end position="355"/>
    </location>
</feature>
<proteinExistence type="predicted"/>
<feature type="transmembrane region" description="Helical" evidence="5">
    <location>
        <begin position="203"/>
        <end position="226"/>
    </location>
</feature>
<feature type="transmembrane region" description="Helical" evidence="5">
    <location>
        <begin position="7"/>
        <end position="27"/>
    </location>
</feature>
<feature type="transmembrane region" description="Helical" evidence="5">
    <location>
        <begin position="399"/>
        <end position="422"/>
    </location>
</feature>
<dbReference type="RefSeq" id="WP_161552895.1">
    <property type="nucleotide sequence ID" value="NZ_AP022325.1"/>
</dbReference>
<evidence type="ECO:0000256" key="3">
    <source>
        <dbReference type="ARBA" id="ARBA00022989"/>
    </source>
</evidence>
<dbReference type="Gene3D" id="1.20.1740.10">
    <property type="entry name" value="Amino acid/polyamine transporter I"/>
    <property type="match status" value="1"/>
</dbReference>
<evidence type="ECO:0000256" key="5">
    <source>
        <dbReference type="SAM" id="Phobius"/>
    </source>
</evidence>
<comment type="subcellular location">
    <subcellularLocation>
        <location evidence="1">Membrane</location>
        <topology evidence="1">Multi-pass membrane protein</topology>
    </subcellularLocation>
</comment>
<dbReference type="InterPro" id="IPR004841">
    <property type="entry name" value="AA-permease/SLC12A_dom"/>
</dbReference>
<evidence type="ECO:0000259" key="6">
    <source>
        <dbReference type="Pfam" id="PF00324"/>
    </source>
</evidence>
<evidence type="ECO:0000256" key="2">
    <source>
        <dbReference type="ARBA" id="ARBA00022692"/>
    </source>
</evidence>
<protein>
    <submittedName>
        <fullName evidence="7">Threonine transporter</fullName>
    </submittedName>
</protein>
<dbReference type="Proteomes" id="UP000464317">
    <property type="component" value="Chromosome"/>
</dbReference>
<accession>A0A809RR18</accession>
<feature type="transmembrane region" description="Helical" evidence="5">
    <location>
        <begin position="238"/>
        <end position="260"/>
    </location>
</feature>
<dbReference type="PANTHER" id="PTHR42770">
    <property type="entry name" value="AMINO ACID TRANSPORTER-RELATED"/>
    <property type="match status" value="1"/>
</dbReference>
<feature type="transmembrane region" description="Helical" evidence="5">
    <location>
        <begin position="87"/>
        <end position="112"/>
    </location>
</feature>
<evidence type="ECO:0000313" key="7">
    <source>
        <dbReference type="EMBL" id="BBU47355.1"/>
    </source>
</evidence>
<organism evidence="7 8">
    <name type="scientific">Mycoplasmopsis felis</name>
    <dbReference type="NCBI Taxonomy" id="33923"/>
    <lineage>
        <taxon>Bacteria</taxon>
        <taxon>Bacillati</taxon>
        <taxon>Mycoplasmatota</taxon>
        <taxon>Mycoplasmoidales</taxon>
        <taxon>Metamycoplasmataceae</taxon>
        <taxon>Mycoplasmopsis</taxon>
    </lineage>
</organism>
<evidence type="ECO:0000256" key="4">
    <source>
        <dbReference type="ARBA" id="ARBA00023136"/>
    </source>
</evidence>
<name>A0A809RR18_9BACT</name>